<dbReference type="AlphaFoldDB" id="A0A0J9GSA6"/>
<reference evidence="1 2" key="1">
    <citation type="submission" date="2015-06" db="EMBL/GenBank/DDBJ databases">
        <title>Draft genome sequence of an Alphaproteobacteria species associated to the Mediterranean sponge Oscarella lobularis.</title>
        <authorList>
            <person name="Jourda C."/>
            <person name="Santini S."/>
            <person name="Claverie J.-M."/>
        </authorList>
    </citation>
    <scope>NUCLEOTIDE SEQUENCE [LARGE SCALE GENOMIC DNA]</scope>
    <source>
        <strain evidence="1">IGS</strain>
    </source>
</reference>
<name>A0A0J9GSA6_9RHOB</name>
<protein>
    <submittedName>
        <fullName evidence="1">Uncharacterized protein</fullName>
    </submittedName>
</protein>
<dbReference type="EMBL" id="LFTY01000002">
    <property type="protein sequence ID" value="KMW56368.1"/>
    <property type="molecule type" value="Genomic_DNA"/>
</dbReference>
<dbReference type="STRING" id="1675527.AIOL_001320"/>
<evidence type="ECO:0000313" key="2">
    <source>
        <dbReference type="Proteomes" id="UP000037178"/>
    </source>
</evidence>
<organism evidence="1 2">
    <name type="scientific">Candidatus Rhodobacter oscarellae</name>
    <dbReference type="NCBI Taxonomy" id="1675527"/>
    <lineage>
        <taxon>Bacteria</taxon>
        <taxon>Pseudomonadati</taxon>
        <taxon>Pseudomonadota</taxon>
        <taxon>Alphaproteobacteria</taxon>
        <taxon>Rhodobacterales</taxon>
        <taxon>Rhodobacter group</taxon>
        <taxon>Rhodobacter</taxon>
    </lineage>
</organism>
<evidence type="ECO:0000313" key="1">
    <source>
        <dbReference type="EMBL" id="KMW56368.1"/>
    </source>
</evidence>
<proteinExistence type="predicted"/>
<keyword evidence="2" id="KW-1185">Reference proteome</keyword>
<comment type="caution">
    <text evidence="1">The sequence shown here is derived from an EMBL/GenBank/DDBJ whole genome shotgun (WGS) entry which is preliminary data.</text>
</comment>
<accession>A0A0J9GSA6</accession>
<sequence length="131" mass="14352">MSEAIALARAEKILLPPANETNRLRLLAGLLPQASRLRCTILAADLAPILKVLDAADHKWLLSQGGSTSDGQPVDLELAQTQGQAAQADWLLDKPDWIKRYLALPEDAATPSTEGMAQYYEKAMEYVLIPR</sequence>
<gene>
    <name evidence="1" type="ORF">AIOL_001320</name>
</gene>
<dbReference type="PATRIC" id="fig|1675527.3.peg.1404"/>
<dbReference type="Proteomes" id="UP000037178">
    <property type="component" value="Unassembled WGS sequence"/>
</dbReference>